<accession>A0A160U0L1</accession>
<reference evidence="1" key="1">
    <citation type="submission" date="2015-10" db="EMBL/GenBank/DDBJ databases">
        <authorList>
            <person name="Gilbert D.G."/>
        </authorList>
    </citation>
    <scope>NUCLEOTIDE SEQUENCE</scope>
</reference>
<sequence>MLERMQAKRCQQAGFMISKDTEDATFLAGLVVIMIEKDHLRRTS</sequence>
<evidence type="ECO:0000313" key="1">
    <source>
        <dbReference type="EMBL" id="CUS56124.1"/>
    </source>
</evidence>
<organism evidence="1">
    <name type="scientific">hydrothermal vent metagenome</name>
    <dbReference type="NCBI Taxonomy" id="652676"/>
    <lineage>
        <taxon>unclassified sequences</taxon>
        <taxon>metagenomes</taxon>
        <taxon>ecological metagenomes</taxon>
    </lineage>
</organism>
<protein>
    <submittedName>
        <fullName evidence="1">Uncharacterized protein</fullName>
    </submittedName>
</protein>
<proteinExistence type="predicted"/>
<dbReference type="EMBL" id="CZQD01000018">
    <property type="protein sequence ID" value="CUS56124.1"/>
    <property type="molecule type" value="Genomic_DNA"/>
</dbReference>
<gene>
    <name evidence="1" type="ORF">MGWOODY_Hyp2582</name>
</gene>
<dbReference type="AlphaFoldDB" id="A0A160U0L1"/>
<name>A0A160U0L1_9ZZZZ</name>